<dbReference type="EMBL" id="CAWYQH010000068">
    <property type="protein sequence ID" value="CAK8679811.1"/>
    <property type="molecule type" value="Genomic_DNA"/>
</dbReference>
<reference evidence="11 12" key="1">
    <citation type="submission" date="2024-02" db="EMBL/GenBank/DDBJ databases">
        <authorList>
            <person name="Daric V."/>
            <person name="Darras S."/>
        </authorList>
    </citation>
    <scope>NUCLEOTIDE SEQUENCE [LARGE SCALE GENOMIC DNA]</scope>
</reference>
<dbReference type="Pfam" id="PF01762">
    <property type="entry name" value="Galactosyl_T"/>
    <property type="match status" value="1"/>
</dbReference>
<accession>A0ABP0FJJ3</accession>
<dbReference type="InterPro" id="IPR002659">
    <property type="entry name" value="Glyco_trans_31"/>
</dbReference>
<comment type="caution">
    <text evidence="11">The sequence shown here is derived from an EMBL/GenBank/DDBJ whole genome shotgun (WGS) entry which is preliminary data.</text>
</comment>
<keyword evidence="9 10" id="KW-0472">Membrane</keyword>
<comment type="subcellular location">
    <subcellularLocation>
        <location evidence="1 10">Golgi apparatus membrane</location>
        <topology evidence="1 10">Single-pass type II membrane protein</topology>
    </subcellularLocation>
</comment>
<dbReference type="PANTHER" id="PTHR11214">
    <property type="entry name" value="BETA-1,3-N-ACETYLGLUCOSAMINYLTRANSFERASE"/>
    <property type="match status" value="1"/>
</dbReference>
<keyword evidence="8 10" id="KW-0333">Golgi apparatus</keyword>
<protein>
    <recommendedName>
        <fullName evidence="10">Hexosyltransferase</fullName>
        <ecNumber evidence="10">2.4.1.-</ecNumber>
    </recommendedName>
</protein>
<name>A0ABP0FJJ3_CLALP</name>
<sequence>MNLLSRIKLVLCQLKTARFTQFSFPTQRSRRVTAIFPCFFVVGLLLLFAKIYSLPKPEIIIRYRAIFPTNHSITDVDSNKGPVPPMKFSTGIKLESKTYYFVRTPKMHFEELCYGNLYNDPKYGKQWVMVTFVKSTINNFKRRTLIRDTWGSVRRIERGMFHTIFIVGVGDADKEALLEEEQRIYGDILQISLQENYQQIGVKTLAGMKWASENLPSNYYYSTSDDDMWIDMLKVTKLIGQYREVVVEKDWPEFPIICMFGTGFNEPIRDVRDKNSASKQQYPWPYWPKYCLGGMYTTSVSVIGKLKTLIQKTEKYYNLDDVWITGLLRQKLAMPNELLVETKERIAKHFVDLVTDSASGM</sequence>
<evidence type="ECO:0000256" key="3">
    <source>
        <dbReference type="ARBA" id="ARBA00022676"/>
    </source>
</evidence>
<evidence type="ECO:0000256" key="2">
    <source>
        <dbReference type="ARBA" id="ARBA00008661"/>
    </source>
</evidence>
<evidence type="ECO:0000313" key="11">
    <source>
        <dbReference type="EMBL" id="CAK8679811.1"/>
    </source>
</evidence>
<dbReference type="PANTHER" id="PTHR11214:SF283">
    <property type="entry name" value="N-ACETYLLACTOSAMINIDE BETA-1,3-N-ACETYLGLUCOSAMINYLTRANSFERASE 4-LIKE"/>
    <property type="match status" value="1"/>
</dbReference>
<dbReference type="Gene3D" id="3.90.550.50">
    <property type="match status" value="1"/>
</dbReference>
<proteinExistence type="inferred from homology"/>
<organism evidence="11 12">
    <name type="scientific">Clavelina lepadiformis</name>
    <name type="common">Light-bulb sea squirt</name>
    <name type="synonym">Ascidia lepadiformis</name>
    <dbReference type="NCBI Taxonomy" id="159417"/>
    <lineage>
        <taxon>Eukaryota</taxon>
        <taxon>Metazoa</taxon>
        <taxon>Chordata</taxon>
        <taxon>Tunicata</taxon>
        <taxon>Ascidiacea</taxon>
        <taxon>Aplousobranchia</taxon>
        <taxon>Clavelinidae</taxon>
        <taxon>Clavelina</taxon>
    </lineage>
</organism>
<evidence type="ECO:0000313" key="12">
    <source>
        <dbReference type="Proteomes" id="UP001642483"/>
    </source>
</evidence>
<evidence type="ECO:0000256" key="8">
    <source>
        <dbReference type="ARBA" id="ARBA00023034"/>
    </source>
</evidence>
<evidence type="ECO:0000256" key="6">
    <source>
        <dbReference type="ARBA" id="ARBA00022968"/>
    </source>
</evidence>
<evidence type="ECO:0000256" key="1">
    <source>
        <dbReference type="ARBA" id="ARBA00004323"/>
    </source>
</evidence>
<keyword evidence="5 10" id="KW-0812">Transmembrane</keyword>
<gene>
    <name evidence="11" type="ORF">CVLEPA_LOCUS10063</name>
</gene>
<keyword evidence="6 10" id="KW-0735">Signal-anchor</keyword>
<comment type="similarity">
    <text evidence="2 10">Belongs to the glycosyltransferase 31 family.</text>
</comment>
<dbReference type="EC" id="2.4.1.-" evidence="10"/>
<keyword evidence="12" id="KW-1185">Reference proteome</keyword>
<evidence type="ECO:0000256" key="5">
    <source>
        <dbReference type="ARBA" id="ARBA00022692"/>
    </source>
</evidence>
<dbReference type="Proteomes" id="UP001642483">
    <property type="component" value="Unassembled WGS sequence"/>
</dbReference>
<evidence type="ECO:0000256" key="4">
    <source>
        <dbReference type="ARBA" id="ARBA00022679"/>
    </source>
</evidence>
<evidence type="ECO:0000256" key="10">
    <source>
        <dbReference type="RuleBase" id="RU363063"/>
    </source>
</evidence>
<keyword evidence="3 10" id="KW-0328">Glycosyltransferase</keyword>
<keyword evidence="7 10" id="KW-1133">Transmembrane helix</keyword>
<keyword evidence="4" id="KW-0808">Transferase</keyword>
<feature type="transmembrane region" description="Helical" evidence="10">
    <location>
        <begin position="32"/>
        <end position="52"/>
    </location>
</feature>
<evidence type="ECO:0000256" key="9">
    <source>
        <dbReference type="ARBA" id="ARBA00023136"/>
    </source>
</evidence>
<evidence type="ECO:0000256" key="7">
    <source>
        <dbReference type="ARBA" id="ARBA00022989"/>
    </source>
</evidence>